<dbReference type="GO" id="GO:0016787">
    <property type="term" value="F:hydrolase activity"/>
    <property type="evidence" value="ECO:0007669"/>
    <property type="project" value="UniProtKB-KW"/>
</dbReference>
<evidence type="ECO:0000313" key="13">
    <source>
        <dbReference type="EMBL" id="PUW04181.1"/>
    </source>
</evidence>
<evidence type="ECO:0000256" key="1">
    <source>
        <dbReference type="ARBA" id="ARBA00006847"/>
    </source>
</evidence>
<dbReference type="GO" id="GO:0005524">
    <property type="term" value="F:ATP binding"/>
    <property type="evidence" value="ECO:0007669"/>
    <property type="project" value="UniProtKB-KW"/>
</dbReference>
<dbReference type="PROSITE" id="PS51192">
    <property type="entry name" value="HELICASE_ATP_BIND_1"/>
    <property type="match status" value="1"/>
</dbReference>
<dbReference type="InterPro" id="IPR050547">
    <property type="entry name" value="DEAD_box_RNA_helicases"/>
</dbReference>
<gene>
    <name evidence="13" type="ORF">B7T07_09870</name>
</gene>
<dbReference type="AlphaFoldDB" id="A0AA45HF16"/>
<reference evidence="13 14" key="1">
    <citation type="submission" date="2017-04" db="EMBL/GenBank/DDBJ databases">
        <title>Cronobacter sakazakii, ST83 Lineage Isolates.</title>
        <authorList>
            <person name="Chase H."/>
            <person name="Tall B."/>
            <person name="Gopinath G."/>
            <person name="Lehner A."/>
        </authorList>
    </citation>
    <scope>NUCLEOTIDE SEQUENCE [LARGE SCALE GENOMIC DNA]</scope>
    <source>
        <strain evidence="13 14">MOD1_Comp15</strain>
    </source>
</reference>
<dbReference type="NCBIfam" id="NF007248">
    <property type="entry name" value="PRK09694.1"/>
    <property type="match status" value="1"/>
</dbReference>
<dbReference type="PANTHER" id="PTHR47963">
    <property type="entry name" value="DEAD-BOX ATP-DEPENDENT RNA HELICASE 47, MITOCHONDRIAL"/>
    <property type="match status" value="1"/>
</dbReference>
<dbReference type="Gene3D" id="1.10.3210.30">
    <property type="match status" value="1"/>
</dbReference>
<keyword evidence="4" id="KW-0479">Metal-binding</keyword>
<comment type="similarity">
    <text evidence="2">In the central section; belongs to the CRISPR-associated helicase Cas3 family.</text>
</comment>
<keyword evidence="7" id="KW-0347">Helicase</keyword>
<feature type="domain" description="Helicase C-terminal" evidence="11">
    <location>
        <begin position="557"/>
        <end position="718"/>
    </location>
</feature>
<sequence>MLTKSFIYWGKSSFYSEKELDYHLLPYHCLDVAAVADVWWESSASLRKAFCLNNKSREQEIKAWVLFFLALHDYGKFDFRFQNKVPDLWRKLASGYKDDYPVQIKTFREYNHGSAGLALFYRDYCDDKVVTVTDRSQFAVKKANPYQSWLPWMETVTGHHGFITKTSRASGEHHFPLGCSTSLEKDKHARQAWVSCAETLFLKPAGLTCLSPAPELSPLLAGFCSVCDWLGSMQTEMSFSWKSEPVNSFEDLHGYYQQKRQHDAVINLRLNGLLSNKTPYEGIASLLEGYSPRQVQTIIEDIPIEPGLTLIEAPTGAGKTETALAYAWKMLANDYADSIIFALPTQATANAMLSRMDKLASKFFDNPNVVLAHGNARFNHDFEAIKKRGKNAQGTEEAWAQCCDWLSQSRKRAFLGQIGVCTIDQVLVSVLPVRHRFIRGFGTGRSILIVDEVHAYSSYMYGLLNAVLRQQASSAGSVILLSATLPLFQKEQLLKSWCPSAVSTSSLSKQQYPLITWCNQNDIRYFDLTNNPTHLPPHLEINIEKVYLDKMAPDKALLERMVAAAKQGAQVCLVCNRVDEAQHAFASLQAYQENTFDILLFHARFTLTDRQEIENKILRYFGKEGNRQRGRILVATQVIEQSLDVDFDWLITQLCPVDLLFQRLGRLHRHQRDARPDGFTLPVASILLPEKEDDDQHRKIYSNAQVVWRTQKHLEDLHGPLVFPEAYRNWIEPVYAPEPEENQPQWLRIAMEKFEQEEDCKRMIARRMLDWAEASALGDDDNNIRAVTRDGEMSISLVPYIPVPAGKQLLDGRIFERMGEYEQPEAVALNRVNVPASWKRTFNFELNDNGEVWLAGVPTNEGVQIDLTLLYSNERGMERKNVFINR</sequence>
<organism evidence="13 14">
    <name type="scientific">Cronobacter sakazakii</name>
    <name type="common">Enterobacter sakazakii</name>
    <dbReference type="NCBI Taxonomy" id="28141"/>
    <lineage>
        <taxon>Bacteria</taxon>
        <taxon>Pseudomonadati</taxon>
        <taxon>Pseudomonadota</taxon>
        <taxon>Gammaproteobacteria</taxon>
        <taxon>Enterobacterales</taxon>
        <taxon>Enterobacteriaceae</taxon>
        <taxon>Cronobacter</taxon>
    </lineage>
</organism>
<dbReference type="SMART" id="SM00487">
    <property type="entry name" value="DEXDc"/>
    <property type="match status" value="1"/>
</dbReference>
<evidence type="ECO:0000256" key="7">
    <source>
        <dbReference type="ARBA" id="ARBA00022806"/>
    </source>
</evidence>
<evidence type="ECO:0000256" key="2">
    <source>
        <dbReference type="ARBA" id="ARBA00009046"/>
    </source>
</evidence>
<keyword evidence="9" id="KW-0051">Antiviral defense</keyword>
<dbReference type="EMBL" id="NCTU01000005">
    <property type="protein sequence ID" value="PUW04181.1"/>
    <property type="molecule type" value="Genomic_DNA"/>
</dbReference>
<dbReference type="InterPro" id="IPR054712">
    <property type="entry name" value="Cas3-like_dom"/>
</dbReference>
<dbReference type="Pfam" id="PF18019">
    <property type="entry name" value="Cas3_HD"/>
    <property type="match status" value="1"/>
</dbReference>
<dbReference type="InterPro" id="IPR038257">
    <property type="entry name" value="CRISPR-assoc_Cas3_HD_sf"/>
</dbReference>
<dbReference type="GO" id="GO:0004518">
    <property type="term" value="F:nuclease activity"/>
    <property type="evidence" value="ECO:0007669"/>
    <property type="project" value="UniProtKB-KW"/>
</dbReference>
<dbReference type="GO" id="GO:0046872">
    <property type="term" value="F:metal ion binding"/>
    <property type="evidence" value="ECO:0007669"/>
    <property type="project" value="UniProtKB-KW"/>
</dbReference>
<dbReference type="InterPro" id="IPR014001">
    <property type="entry name" value="Helicase_ATP-bd"/>
</dbReference>
<dbReference type="NCBIfam" id="TIGR01587">
    <property type="entry name" value="cas3_core"/>
    <property type="match status" value="1"/>
</dbReference>
<comment type="caution">
    <text evidence="13">The sequence shown here is derived from an EMBL/GenBank/DDBJ whole genome shotgun (WGS) entry which is preliminary data.</text>
</comment>
<evidence type="ECO:0000259" key="11">
    <source>
        <dbReference type="PROSITE" id="PS51194"/>
    </source>
</evidence>
<dbReference type="InterPro" id="IPR006483">
    <property type="entry name" value="CRISPR-assoc_Cas3_HD"/>
</dbReference>
<dbReference type="NCBIfam" id="TIGR01596">
    <property type="entry name" value="cas3_HD"/>
    <property type="match status" value="1"/>
</dbReference>
<dbReference type="InterPro" id="IPR001650">
    <property type="entry name" value="Helicase_C-like"/>
</dbReference>
<evidence type="ECO:0000259" key="10">
    <source>
        <dbReference type="PROSITE" id="PS51192"/>
    </source>
</evidence>
<evidence type="ECO:0000256" key="3">
    <source>
        <dbReference type="ARBA" id="ARBA00022722"/>
    </source>
</evidence>
<keyword evidence="5" id="KW-0547">Nucleotide-binding</keyword>
<accession>A0AA45HF16</accession>
<feature type="domain" description="Helicase ATP-binding" evidence="10">
    <location>
        <begin position="300"/>
        <end position="486"/>
    </location>
</feature>
<dbReference type="Pfam" id="PF22590">
    <property type="entry name" value="Cas3-like_C_2"/>
    <property type="match status" value="1"/>
</dbReference>
<feature type="domain" description="HD Cas3-type" evidence="12">
    <location>
        <begin position="18"/>
        <end position="230"/>
    </location>
</feature>
<keyword evidence="8" id="KW-0067">ATP-binding</keyword>
<dbReference type="PROSITE" id="PS51194">
    <property type="entry name" value="HELICASE_CTER"/>
    <property type="match status" value="1"/>
</dbReference>
<name>A0AA45HF16_CROSK</name>
<evidence type="ECO:0000256" key="5">
    <source>
        <dbReference type="ARBA" id="ARBA00022741"/>
    </source>
</evidence>
<dbReference type="Pfam" id="PF00270">
    <property type="entry name" value="DEAD"/>
    <property type="match status" value="1"/>
</dbReference>
<dbReference type="GO" id="GO:0003723">
    <property type="term" value="F:RNA binding"/>
    <property type="evidence" value="ECO:0007669"/>
    <property type="project" value="TreeGrafter"/>
</dbReference>
<comment type="similarity">
    <text evidence="1">In the N-terminal section; belongs to the CRISPR-associated nuclease Cas3-HD family.</text>
</comment>
<dbReference type="GO" id="GO:0003724">
    <property type="term" value="F:RNA helicase activity"/>
    <property type="evidence" value="ECO:0007669"/>
    <property type="project" value="TreeGrafter"/>
</dbReference>
<dbReference type="SUPFAM" id="SSF52540">
    <property type="entry name" value="P-loop containing nucleoside triphosphate hydrolases"/>
    <property type="match status" value="1"/>
</dbReference>
<dbReference type="InterPro" id="IPR011545">
    <property type="entry name" value="DEAD/DEAH_box_helicase_dom"/>
</dbReference>
<evidence type="ECO:0000313" key="14">
    <source>
        <dbReference type="Proteomes" id="UP000244856"/>
    </source>
</evidence>
<dbReference type="InterPro" id="IPR027417">
    <property type="entry name" value="P-loop_NTPase"/>
</dbReference>
<evidence type="ECO:0000256" key="6">
    <source>
        <dbReference type="ARBA" id="ARBA00022801"/>
    </source>
</evidence>
<dbReference type="Gene3D" id="3.40.50.300">
    <property type="entry name" value="P-loop containing nucleotide triphosphate hydrolases"/>
    <property type="match status" value="2"/>
</dbReference>
<dbReference type="PROSITE" id="PS51643">
    <property type="entry name" value="HD_CAS3"/>
    <property type="match status" value="1"/>
</dbReference>
<dbReference type="RefSeq" id="WP_080321287.1">
    <property type="nucleotide sequence ID" value="NZ_CP078110.1"/>
</dbReference>
<evidence type="ECO:0000259" key="12">
    <source>
        <dbReference type="PROSITE" id="PS51643"/>
    </source>
</evidence>
<evidence type="ECO:0000256" key="4">
    <source>
        <dbReference type="ARBA" id="ARBA00022723"/>
    </source>
</evidence>
<dbReference type="PANTHER" id="PTHR47963:SF9">
    <property type="entry name" value="CRISPR-ASSOCIATED ENDONUCLEASE_HELICASE CAS3"/>
    <property type="match status" value="1"/>
</dbReference>
<keyword evidence="6" id="KW-0378">Hydrolase</keyword>
<evidence type="ECO:0000256" key="9">
    <source>
        <dbReference type="ARBA" id="ARBA00023118"/>
    </source>
</evidence>
<protein>
    <submittedName>
        <fullName evidence="13">CRISPR-associated helicase/endonuclease Cas3</fullName>
    </submittedName>
</protein>
<dbReference type="CDD" id="cd09641">
    <property type="entry name" value="Cas3''_I"/>
    <property type="match status" value="1"/>
</dbReference>
<dbReference type="Proteomes" id="UP000244856">
    <property type="component" value="Unassembled WGS sequence"/>
</dbReference>
<proteinExistence type="inferred from homology"/>
<keyword evidence="3" id="KW-0540">Nuclease</keyword>
<evidence type="ECO:0000256" key="8">
    <source>
        <dbReference type="ARBA" id="ARBA00022840"/>
    </source>
</evidence>
<dbReference type="InterPro" id="IPR006474">
    <property type="entry name" value="Helicase_Cas3_CRISPR-ass_core"/>
</dbReference>
<dbReference type="GO" id="GO:0051607">
    <property type="term" value="P:defense response to virus"/>
    <property type="evidence" value="ECO:0007669"/>
    <property type="project" value="UniProtKB-KW"/>
</dbReference>